<gene>
    <name evidence="2" type="ORF">FLSS-6_0007</name>
</gene>
<dbReference type="AlphaFoldDB" id="M1Q161"/>
<dbReference type="GO" id="GO:0005506">
    <property type="term" value="F:iron ion binding"/>
    <property type="evidence" value="ECO:0007669"/>
    <property type="project" value="TreeGrafter"/>
</dbReference>
<dbReference type="PROSITE" id="PS01097">
    <property type="entry name" value="HUPF_HYPC"/>
    <property type="match status" value="1"/>
</dbReference>
<dbReference type="InterPro" id="IPR019812">
    <property type="entry name" value="Hydgase_assmbl_chp_CS"/>
</dbReference>
<dbReference type="EMBL" id="JX684078">
    <property type="protein sequence ID" value="AGF92952.1"/>
    <property type="molecule type" value="Genomic_DNA"/>
</dbReference>
<dbReference type="PANTHER" id="PTHR35177:SF2">
    <property type="entry name" value="HYDROGENASE MATURATION FACTOR HYBG"/>
    <property type="match status" value="1"/>
</dbReference>
<accession>M1Q161</accession>
<protein>
    <submittedName>
        <fullName evidence="2">Protein belonging to Hydrogenase expression/formation protein, HupF/HypC</fullName>
    </submittedName>
</protein>
<comment type="similarity">
    <text evidence="1">Belongs to the HupF/HypC family.</text>
</comment>
<dbReference type="GO" id="GO:0051604">
    <property type="term" value="P:protein maturation"/>
    <property type="evidence" value="ECO:0007669"/>
    <property type="project" value="TreeGrafter"/>
</dbReference>
<dbReference type="SUPFAM" id="SSF159127">
    <property type="entry name" value="HupF/HypC-like"/>
    <property type="match status" value="1"/>
</dbReference>
<dbReference type="Pfam" id="PF01455">
    <property type="entry name" value="HupF_HypC"/>
    <property type="match status" value="1"/>
</dbReference>
<evidence type="ECO:0000313" key="2">
    <source>
        <dbReference type="EMBL" id="AGF92952.1"/>
    </source>
</evidence>
<dbReference type="GO" id="GO:1902670">
    <property type="term" value="F:carbon dioxide binding"/>
    <property type="evidence" value="ECO:0007669"/>
    <property type="project" value="TreeGrafter"/>
</dbReference>
<dbReference type="PRINTS" id="PR00445">
    <property type="entry name" value="HUPFHYPC"/>
</dbReference>
<name>M1Q161_9ZZZZ</name>
<organism evidence="2">
    <name type="scientific">uncultured organism</name>
    <dbReference type="NCBI Taxonomy" id="155900"/>
    <lineage>
        <taxon>unclassified sequences</taxon>
        <taxon>environmental samples</taxon>
    </lineage>
</organism>
<evidence type="ECO:0000256" key="1">
    <source>
        <dbReference type="ARBA" id="ARBA00006018"/>
    </source>
</evidence>
<dbReference type="PANTHER" id="PTHR35177">
    <property type="entry name" value="HYDROGENASE MATURATION FACTOR HYBG"/>
    <property type="match status" value="1"/>
</dbReference>
<dbReference type="Gene3D" id="2.30.30.140">
    <property type="match status" value="1"/>
</dbReference>
<dbReference type="FunFam" id="2.30.30.140:FF:000022">
    <property type="entry name" value="Hydrogenase assembly chaperone HybG"/>
    <property type="match status" value="1"/>
</dbReference>
<dbReference type="NCBIfam" id="TIGR00074">
    <property type="entry name" value="hypC_hupF"/>
    <property type="match status" value="1"/>
</dbReference>
<dbReference type="InterPro" id="IPR001109">
    <property type="entry name" value="Hydrogenase_HupF/HypC"/>
</dbReference>
<proteinExistence type="inferred from homology"/>
<reference evidence="2" key="1">
    <citation type="journal article" date="2013" name="Syst. Appl. Microbiol.">
        <title>New insights into the archaeal diversity of a hypersaline microbial mat obtained by a metagenomic approach.</title>
        <authorList>
            <person name="Lopez-Lopez A."/>
            <person name="Richter M."/>
            <person name="Pena A."/>
            <person name="Tamames J."/>
            <person name="Rossello-Mora R."/>
        </authorList>
    </citation>
    <scope>NUCLEOTIDE SEQUENCE</scope>
</reference>
<sequence length="78" mass="8633">MCLAVPGQIKSIEGDKAEIDFGGVNREANVSLVDVEIGDYVIVHAGYAIERLEEEEAKKSLEAWDEYIEAQKSYSKPS</sequence>